<feature type="non-terminal residue" evidence="2">
    <location>
        <position position="1"/>
    </location>
</feature>
<dbReference type="AlphaFoldDB" id="A0A8S4QVM5"/>
<keyword evidence="1" id="KW-0472">Membrane</keyword>
<keyword evidence="1" id="KW-0812">Transmembrane</keyword>
<sequence length="83" mass="9382">LARLQERGVLSWVHERTWSREVKCEGSSPRALALGGAAPAFIVLAAGFILGTVIMVLERIWWKYSAKNRKPVPKSDSEEWWST</sequence>
<dbReference type="OrthoDB" id="7740483at2759"/>
<organism evidence="2 3">
    <name type="scientific">Pararge aegeria aegeria</name>
    <dbReference type="NCBI Taxonomy" id="348720"/>
    <lineage>
        <taxon>Eukaryota</taxon>
        <taxon>Metazoa</taxon>
        <taxon>Ecdysozoa</taxon>
        <taxon>Arthropoda</taxon>
        <taxon>Hexapoda</taxon>
        <taxon>Insecta</taxon>
        <taxon>Pterygota</taxon>
        <taxon>Neoptera</taxon>
        <taxon>Endopterygota</taxon>
        <taxon>Lepidoptera</taxon>
        <taxon>Glossata</taxon>
        <taxon>Ditrysia</taxon>
        <taxon>Papilionoidea</taxon>
        <taxon>Nymphalidae</taxon>
        <taxon>Satyrinae</taxon>
        <taxon>Satyrini</taxon>
        <taxon>Parargina</taxon>
        <taxon>Pararge</taxon>
    </lineage>
</organism>
<accession>A0A8S4QVM5</accession>
<evidence type="ECO:0000313" key="2">
    <source>
        <dbReference type="EMBL" id="CAH2217096.1"/>
    </source>
</evidence>
<evidence type="ECO:0000313" key="3">
    <source>
        <dbReference type="Proteomes" id="UP000838756"/>
    </source>
</evidence>
<dbReference type="EMBL" id="CAKXAJ010017718">
    <property type="protein sequence ID" value="CAH2217096.1"/>
    <property type="molecule type" value="Genomic_DNA"/>
</dbReference>
<comment type="caution">
    <text evidence="2">The sequence shown here is derived from an EMBL/GenBank/DDBJ whole genome shotgun (WGS) entry which is preliminary data.</text>
</comment>
<keyword evidence="3" id="KW-1185">Reference proteome</keyword>
<proteinExistence type="predicted"/>
<name>A0A8S4QVM5_9NEOP</name>
<protein>
    <submittedName>
        <fullName evidence="2">Jg814 protein</fullName>
    </submittedName>
</protein>
<gene>
    <name evidence="2" type="primary">jg814</name>
    <name evidence="2" type="ORF">PAEG_LOCUS5017</name>
</gene>
<reference evidence="2" key="1">
    <citation type="submission" date="2022-03" db="EMBL/GenBank/DDBJ databases">
        <authorList>
            <person name="Lindestad O."/>
        </authorList>
    </citation>
    <scope>NUCLEOTIDE SEQUENCE</scope>
</reference>
<feature type="transmembrane region" description="Helical" evidence="1">
    <location>
        <begin position="37"/>
        <end position="57"/>
    </location>
</feature>
<dbReference type="Proteomes" id="UP000838756">
    <property type="component" value="Unassembled WGS sequence"/>
</dbReference>
<evidence type="ECO:0000256" key="1">
    <source>
        <dbReference type="SAM" id="Phobius"/>
    </source>
</evidence>
<keyword evidence="1" id="KW-1133">Transmembrane helix</keyword>